<accession>A0A6B8RVU6</accession>
<feature type="domain" description="ABC transmembrane type-1" evidence="8">
    <location>
        <begin position="76"/>
        <end position="292"/>
    </location>
</feature>
<dbReference type="PANTHER" id="PTHR30193:SF44">
    <property type="entry name" value="LACTOSE TRANSPORT SYSTEM PERMEASE PROTEIN LACF"/>
    <property type="match status" value="1"/>
</dbReference>
<keyword evidence="4 7" id="KW-0812">Transmembrane</keyword>
<evidence type="ECO:0000259" key="8">
    <source>
        <dbReference type="PROSITE" id="PS50928"/>
    </source>
</evidence>
<proteinExistence type="inferred from homology"/>
<dbReference type="Gene3D" id="1.10.3720.10">
    <property type="entry name" value="MetI-like"/>
    <property type="match status" value="1"/>
</dbReference>
<keyword evidence="3" id="KW-1003">Cell membrane</keyword>
<gene>
    <name evidence="9" type="ORF">EHS13_09100</name>
</gene>
<sequence length="306" mass="34936">MLRKKSLISIIRKNGEIFSLTVPGLLYMLIFAYLPMLGLVLAFKNYRFDLGILGSAWVGLQNFKFFFNSEDAFRVTRNTILYELGYILLSTSMALLLAILMNELKKKYLRWYQTALFLPHFLSWVVISYITLAFLDQQNGFLNQFLSWFGVDPHSWYMEKEPWPVILNVVALWKRIGFAALIYYAGIIGIHPEYYEAARMDGATRVQLARHITLPMISPLIVILLILAIGGIFNGDFGLHYFIPNNSGMTYATTDIIDTYVYRALRDIGDIGMAAAVGLYQSVVGLILVLTANYIVKKMNPDHALW</sequence>
<evidence type="ECO:0000256" key="2">
    <source>
        <dbReference type="ARBA" id="ARBA00022448"/>
    </source>
</evidence>
<comment type="subcellular location">
    <subcellularLocation>
        <location evidence="1 7">Cell membrane</location>
        <topology evidence="1 7">Multi-pass membrane protein</topology>
    </subcellularLocation>
</comment>
<keyword evidence="10" id="KW-1185">Reference proteome</keyword>
<reference evidence="10" key="1">
    <citation type="submission" date="2018-11" db="EMBL/GenBank/DDBJ databases">
        <title>Complete genome sequence of Paenibacillus sp. ML311-T8.</title>
        <authorList>
            <person name="Nam Y.-D."/>
            <person name="Kang J."/>
            <person name="Chung W.-H."/>
            <person name="Park Y.S."/>
        </authorList>
    </citation>
    <scope>NUCLEOTIDE SEQUENCE [LARGE SCALE GENOMIC DNA]</scope>
    <source>
        <strain evidence="10">ML311-T8</strain>
    </source>
</reference>
<name>A0A6B8RVU6_9BACL</name>
<keyword evidence="6 7" id="KW-0472">Membrane</keyword>
<dbReference type="SUPFAM" id="SSF161098">
    <property type="entry name" value="MetI-like"/>
    <property type="match status" value="1"/>
</dbReference>
<dbReference type="CDD" id="cd06261">
    <property type="entry name" value="TM_PBP2"/>
    <property type="match status" value="1"/>
</dbReference>
<dbReference type="KEGG" id="ppsc:EHS13_09100"/>
<dbReference type="GO" id="GO:0055085">
    <property type="term" value="P:transmembrane transport"/>
    <property type="evidence" value="ECO:0007669"/>
    <property type="project" value="InterPro"/>
</dbReference>
<dbReference type="InterPro" id="IPR000515">
    <property type="entry name" value="MetI-like"/>
</dbReference>
<dbReference type="Proteomes" id="UP000426246">
    <property type="component" value="Chromosome"/>
</dbReference>
<keyword evidence="2 7" id="KW-0813">Transport</keyword>
<dbReference type="AlphaFoldDB" id="A0A6B8RVU6"/>
<evidence type="ECO:0000313" key="9">
    <source>
        <dbReference type="EMBL" id="QGR00013.1"/>
    </source>
</evidence>
<dbReference type="OrthoDB" id="9785836at2"/>
<dbReference type="EMBL" id="CP034235">
    <property type="protein sequence ID" value="QGR00013.1"/>
    <property type="molecule type" value="Genomic_DNA"/>
</dbReference>
<dbReference type="InterPro" id="IPR035906">
    <property type="entry name" value="MetI-like_sf"/>
</dbReference>
<evidence type="ECO:0000256" key="7">
    <source>
        <dbReference type="RuleBase" id="RU363032"/>
    </source>
</evidence>
<evidence type="ECO:0000256" key="1">
    <source>
        <dbReference type="ARBA" id="ARBA00004651"/>
    </source>
</evidence>
<feature type="transmembrane region" description="Helical" evidence="7">
    <location>
        <begin position="165"/>
        <end position="191"/>
    </location>
</feature>
<feature type="transmembrane region" description="Helical" evidence="7">
    <location>
        <begin position="20"/>
        <end position="43"/>
    </location>
</feature>
<keyword evidence="5 7" id="KW-1133">Transmembrane helix</keyword>
<dbReference type="Pfam" id="PF00528">
    <property type="entry name" value="BPD_transp_1"/>
    <property type="match status" value="1"/>
</dbReference>
<feature type="transmembrane region" description="Helical" evidence="7">
    <location>
        <begin position="212"/>
        <end position="233"/>
    </location>
</feature>
<evidence type="ECO:0000256" key="4">
    <source>
        <dbReference type="ARBA" id="ARBA00022692"/>
    </source>
</evidence>
<protein>
    <submittedName>
        <fullName evidence="9">Sugar ABC transporter permease</fullName>
    </submittedName>
</protein>
<evidence type="ECO:0000256" key="6">
    <source>
        <dbReference type="ARBA" id="ARBA00023136"/>
    </source>
</evidence>
<dbReference type="PANTHER" id="PTHR30193">
    <property type="entry name" value="ABC TRANSPORTER PERMEASE PROTEIN"/>
    <property type="match status" value="1"/>
</dbReference>
<dbReference type="InterPro" id="IPR051393">
    <property type="entry name" value="ABC_transporter_permease"/>
</dbReference>
<dbReference type="PROSITE" id="PS50928">
    <property type="entry name" value="ABC_TM1"/>
    <property type="match status" value="1"/>
</dbReference>
<evidence type="ECO:0000256" key="5">
    <source>
        <dbReference type="ARBA" id="ARBA00022989"/>
    </source>
</evidence>
<organism evidence="9 10">
    <name type="scientific">Paenibacillus psychroresistens</name>
    <dbReference type="NCBI Taxonomy" id="1778678"/>
    <lineage>
        <taxon>Bacteria</taxon>
        <taxon>Bacillati</taxon>
        <taxon>Bacillota</taxon>
        <taxon>Bacilli</taxon>
        <taxon>Bacillales</taxon>
        <taxon>Paenibacillaceae</taxon>
        <taxon>Paenibacillus</taxon>
    </lineage>
</organism>
<feature type="transmembrane region" description="Helical" evidence="7">
    <location>
        <begin position="84"/>
        <end position="104"/>
    </location>
</feature>
<evidence type="ECO:0000256" key="3">
    <source>
        <dbReference type="ARBA" id="ARBA00022475"/>
    </source>
</evidence>
<evidence type="ECO:0000313" key="10">
    <source>
        <dbReference type="Proteomes" id="UP000426246"/>
    </source>
</evidence>
<feature type="transmembrane region" description="Helical" evidence="7">
    <location>
        <begin position="116"/>
        <end position="135"/>
    </location>
</feature>
<dbReference type="GO" id="GO:0005886">
    <property type="term" value="C:plasma membrane"/>
    <property type="evidence" value="ECO:0007669"/>
    <property type="project" value="UniProtKB-SubCell"/>
</dbReference>
<feature type="transmembrane region" description="Helical" evidence="7">
    <location>
        <begin position="271"/>
        <end position="296"/>
    </location>
</feature>
<comment type="similarity">
    <text evidence="7">Belongs to the binding-protein-dependent transport system permease family.</text>
</comment>